<protein>
    <submittedName>
        <fullName evidence="7">MarR family transcriptional regulator</fullName>
    </submittedName>
</protein>
<dbReference type="FunFam" id="1.10.10.10:FF:000163">
    <property type="entry name" value="MarR family transcriptional regulator"/>
    <property type="match status" value="1"/>
</dbReference>
<dbReference type="InterPro" id="IPR000835">
    <property type="entry name" value="HTH_MarR-typ"/>
</dbReference>
<dbReference type="Gene3D" id="1.10.10.10">
    <property type="entry name" value="Winged helix-like DNA-binding domain superfamily/Winged helix DNA-binding domain"/>
    <property type="match status" value="1"/>
</dbReference>
<gene>
    <name evidence="7" type="ORF">HII17_07920</name>
</gene>
<dbReference type="PROSITE" id="PS50995">
    <property type="entry name" value="HTH_MARR_2"/>
    <property type="match status" value="1"/>
</dbReference>
<comment type="caution">
    <text evidence="7">The sequence shown here is derived from an EMBL/GenBank/DDBJ whole genome shotgun (WGS) entry which is preliminary data.</text>
</comment>
<dbReference type="InterPro" id="IPR036388">
    <property type="entry name" value="WH-like_DNA-bd_sf"/>
</dbReference>
<dbReference type="Proteomes" id="UP000568664">
    <property type="component" value="Unassembled WGS sequence"/>
</dbReference>
<accession>A0A7Y0LBH0</accession>
<keyword evidence="4" id="KW-0238">DNA-binding</keyword>
<name>A0A7Y0LBH0_9GAMM</name>
<feature type="domain" description="HTH marR-type" evidence="6">
    <location>
        <begin position="8"/>
        <end position="139"/>
    </location>
</feature>
<dbReference type="GO" id="GO:0005737">
    <property type="term" value="C:cytoplasm"/>
    <property type="evidence" value="ECO:0007669"/>
    <property type="project" value="UniProtKB-SubCell"/>
</dbReference>
<evidence type="ECO:0000259" key="6">
    <source>
        <dbReference type="PROSITE" id="PS50995"/>
    </source>
</evidence>
<proteinExistence type="predicted"/>
<evidence type="ECO:0000256" key="1">
    <source>
        <dbReference type="ARBA" id="ARBA00004496"/>
    </source>
</evidence>
<dbReference type="PANTHER" id="PTHR33164">
    <property type="entry name" value="TRANSCRIPTIONAL REGULATOR, MARR FAMILY"/>
    <property type="match status" value="1"/>
</dbReference>
<evidence type="ECO:0000256" key="2">
    <source>
        <dbReference type="ARBA" id="ARBA00022490"/>
    </source>
</evidence>
<dbReference type="InterPro" id="IPR036390">
    <property type="entry name" value="WH_DNA-bd_sf"/>
</dbReference>
<evidence type="ECO:0000313" key="7">
    <source>
        <dbReference type="EMBL" id="NMP31485.1"/>
    </source>
</evidence>
<dbReference type="GO" id="GO:0006950">
    <property type="term" value="P:response to stress"/>
    <property type="evidence" value="ECO:0007669"/>
    <property type="project" value="TreeGrafter"/>
</dbReference>
<organism evidence="7 8">
    <name type="scientific">Thalassotalea algicola</name>
    <dbReference type="NCBI Taxonomy" id="2716224"/>
    <lineage>
        <taxon>Bacteria</taxon>
        <taxon>Pseudomonadati</taxon>
        <taxon>Pseudomonadota</taxon>
        <taxon>Gammaproteobacteria</taxon>
        <taxon>Alteromonadales</taxon>
        <taxon>Colwelliaceae</taxon>
        <taxon>Thalassotalea</taxon>
    </lineage>
</organism>
<dbReference type="PANTHER" id="PTHR33164:SF5">
    <property type="entry name" value="ORGANIC HYDROPEROXIDE RESISTANCE TRANSCRIPTIONAL REGULATOR"/>
    <property type="match status" value="1"/>
</dbReference>
<keyword evidence="3" id="KW-0805">Transcription regulation</keyword>
<evidence type="ECO:0000313" key="8">
    <source>
        <dbReference type="Proteomes" id="UP000568664"/>
    </source>
</evidence>
<dbReference type="GO" id="GO:0003700">
    <property type="term" value="F:DNA-binding transcription factor activity"/>
    <property type="evidence" value="ECO:0007669"/>
    <property type="project" value="InterPro"/>
</dbReference>
<dbReference type="SMART" id="SM00347">
    <property type="entry name" value="HTH_MARR"/>
    <property type="match status" value="1"/>
</dbReference>
<dbReference type="EMBL" id="JABBXH010000002">
    <property type="protein sequence ID" value="NMP31485.1"/>
    <property type="molecule type" value="Genomic_DNA"/>
</dbReference>
<keyword evidence="5" id="KW-0804">Transcription</keyword>
<keyword evidence="2" id="KW-0963">Cytoplasm</keyword>
<evidence type="ECO:0000256" key="5">
    <source>
        <dbReference type="ARBA" id="ARBA00023163"/>
    </source>
</evidence>
<dbReference type="InterPro" id="IPR055166">
    <property type="entry name" value="Transc_reg_Sar_Rot_HTH"/>
</dbReference>
<dbReference type="InterPro" id="IPR039422">
    <property type="entry name" value="MarR/SlyA-like"/>
</dbReference>
<dbReference type="AlphaFoldDB" id="A0A7Y0LBH0"/>
<dbReference type="SUPFAM" id="SSF46785">
    <property type="entry name" value="Winged helix' DNA-binding domain"/>
    <property type="match status" value="1"/>
</dbReference>
<reference evidence="7 8" key="1">
    <citation type="submission" date="2020-04" db="EMBL/GenBank/DDBJ databases">
        <title>Thalassotalea sp. M1531, isolated from the surface of marine red alga.</title>
        <authorList>
            <person name="Pang L."/>
            <person name="Lu D.-C."/>
        </authorList>
    </citation>
    <scope>NUCLEOTIDE SEQUENCE [LARGE SCALE GENOMIC DNA]</scope>
    <source>
        <strain evidence="7 8">M1531</strain>
    </source>
</reference>
<dbReference type="RefSeq" id="WP_169074794.1">
    <property type="nucleotide sequence ID" value="NZ_JABBXH010000002.1"/>
</dbReference>
<dbReference type="Pfam" id="PF22381">
    <property type="entry name" value="Staph_reg_Sar_Rot"/>
    <property type="match status" value="1"/>
</dbReference>
<evidence type="ECO:0000256" key="4">
    <source>
        <dbReference type="ARBA" id="ARBA00023125"/>
    </source>
</evidence>
<dbReference type="GO" id="GO:0003677">
    <property type="term" value="F:DNA binding"/>
    <property type="evidence" value="ECO:0007669"/>
    <property type="project" value="UniProtKB-KW"/>
</dbReference>
<sequence length="145" mass="16400">MSDNLALEKQLCFRLYSLNKNITKLYAPLLKELGLTYPQYLVMLALWQTKESVPIKALCNALDLDTGTISPLLKRMEQASLISRVRNPEDERSVTISLTAHGKHIKQKAKHIPMKLFALTGLSSNEMQILQSTLDKLLIATKQHL</sequence>
<keyword evidence="8" id="KW-1185">Reference proteome</keyword>
<evidence type="ECO:0000256" key="3">
    <source>
        <dbReference type="ARBA" id="ARBA00023015"/>
    </source>
</evidence>
<comment type="subcellular location">
    <subcellularLocation>
        <location evidence="1">Cytoplasm</location>
    </subcellularLocation>
</comment>